<dbReference type="InterPro" id="IPR020476">
    <property type="entry name" value="Nudix_hydrolase"/>
</dbReference>
<dbReference type="PRINTS" id="PR00502">
    <property type="entry name" value="NUDIXFAMILY"/>
</dbReference>
<dbReference type="RefSeq" id="WP_094369148.1">
    <property type="nucleotide sequence ID" value="NZ_NOJY02000010.1"/>
</dbReference>
<dbReference type="CDD" id="cd04677">
    <property type="entry name" value="NUDIX_Hydrolase"/>
    <property type="match status" value="1"/>
</dbReference>
<dbReference type="OrthoDB" id="9804563at2"/>
<reference evidence="4 5" key="1">
    <citation type="journal article" date="2017" name="Genome Announc.">
        <title>Draft Genome Sequence of Romboutsia weinsteinii sp. nov. Strain CCRI-19649(T) Isolated from Surface Water.</title>
        <authorList>
            <person name="Maheux A.F."/>
            <person name="Boudreau D.K."/>
            <person name="Berube E."/>
            <person name="Boissinot M."/>
            <person name="Cantin P."/>
            <person name="Raymond F."/>
            <person name="Corbeil J."/>
            <person name="Omar R.F."/>
            <person name="Bergeron M.G."/>
        </authorList>
    </citation>
    <scope>NUCLEOTIDE SEQUENCE [LARGE SCALE GENOMIC DNA]</scope>
    <source>
        <strain evidence="4 5">CCRI-19649</strain>
    </source>
</reference>
<dbReference type="PANTHER" id="PTHR43046">
    <property type="entry name" value="GDP-MANNOSE MANNOSYL HYDROLASE"/>
    <property type="match status" value="1"/>
</dbReference>
<dbReference type="Proteomes" id="UP000215694">
    <property type="component" value="Unassembled WGS sequence"/>
</dbReference>
<proteinExistence type="predicted"/>
<keyword evidence="5" id="KW-1185">Reference proteome</keyword>
<dbReference type="AlphaFoldDB" id="A0A371J4Y9"/>
<evidence type="ECO:0000313" key="5">
    <source>
        <dbReference type="Proteomes" id="UP000215694"/>
    </source>
</evidence>
<name>A0A371J4Y9_9FIRM</name>
<gene>
    <name evidence="4" type="ORF">CHL78_007375</name>
</gene>
<dbReference type="PROSITE" id="PS51462">
    <property type="entry name" value="NUDIX"/>
    <property type="match status" value="1"/>
</dbReference>
<keyword evidence="2" id="KW-0378">Hydrolase</keyword>
<sequence length="151" mass="17071">MGYVEDLRLVIGNRAINLVATAVIVVNELNEILLQKRSEPYGSWGLPGGLIELGESTELAGKREVFEETGILVEDLKLIGVFSGKEDNYIRLKNGDEYYVVLTAYYTKCFTGTLCADGNETLDCRFFDISEIPDKLLKRHKIIIEKYLEMI</sequence>
<dbReference type="SUPFAM" id="SSF55811">
    <property type="entry name" value="Nudix"/>
    <property type="match status" value="1"/>
</dbReference>
<evidence type="ECO:0000259" key="3">
    <source>
        <dbReference type="PROSITE" id="PS51462"/>
    </source>
</evidence>
<dbReference type="GO" id="GO:0016787">
    <property type="term" value="F:hydrolase activity"/>
    <property type="evidence" value="ECO:0007669"/>
    <property type="project" value="UniProtKB-KW"/>
</dbReference>
<evidence type="ECO:0000256" key="2">
    <source>
        <dbReference type="ARBA" id="ARBA00022801"/>
    </source>
</evidence>
<dbReference type="Pfam" id="PF00293">
    <property type="entry name" value="NUDIX"/>
    <property type="match status" value="1"/>
</dbReference>
<dbReference type="EMBL" id="NOJY02000010">
    <property type="protein sequence ID" value="RDY27819.1"/>
    <property type="molecule type" value="Genomic_DNA"/>
</dbReference>
<comment type="caution">
    <text evidence="4">The sequence shown here is derived from an EMBL/GenBank/DDBJ whole genome shotgun (WGS) entry which is preliminary data.</text>
</comment>
<dbReference type="InterPro" id="IPR000086">
    <property type="entry name" value="NUDIX_hydrolase_dom"/>
</dbReference>
<dbReference type="InterPro" id="IPR015797">
    <property type="entry name" value="NUDIX_hydrolase-like_dom_sf"/>
</dbReference>
<comment type="cofactor">
    <cofactor evidence="1">
        <name>Mg(2+)</name>
        <dbReference type="ChEBI" id="CHEBI:18420"/>
    </cofactor>
</comment>
<organism evidence="4 5">
    <name type="scientific">Romboutsia weinsteinii</name>
    <dbReference type="NCBI Taxonomy" id="2020949"/>
    <lineage>
        <taxon>Bacteria</taxon>
        <taxon>Bacillati</taxon>
        <taxon>Bacillota</taxon>
        <taxon>Clostridia</taxon>
        <taxon>Peptostreptococcales</taxon>
        <taxon>Peptostreptococcaceae</taxon>
        <taxon>Romboutsia</taxon>
    </lineage>
</organism>
<accession>A0A371J4Y9</accession>
<protein>
    <submittedName>
        <fullName evidence="4">NUDIX domain-containing protein</fullName>
    </submittedName>
</protein>
<feature type="domain" description="Nudix hydrolase" evidence="3">
    <location>
        <begin position="16"/>
        <end position="150"/>
    </location>
</feature>
<evidence type="ECO:0000313" key="4">
    <source>
        <dbReference type="EMBL" id="RDY27819.1"/>
    </source>
</evidence>
<evidence type="ECO:0000256" key="1">
    <source>
        <dbReference type="ARBA" id="ARBA00001946"/>
    </source>
</evidence>
<dbReference type="Gene3D" id="3.90.79.10">
    <property type="entry name" value="Nucleoside Triphosphate Pyrophosphohydrolase"/>
    <property type="match status" value="1"/>
</dbReference>
<dbReference type="PANTHER" id="PTHR43046:SF2">
    <property type="entry name" value="8-OXO-DGTP DIPHOSPHATASE-RELATED"/>
    <property type="match status" value="1"/>
</dbReference>